<proteinExistence type="predicted"/>
<dbReference type="OrthoDB" id="8548224at2"/>
<name>A0A219B457_9SPHN</name>
<dbReference type="EMBL" id="NFZT01000001">
    <property type="protein sequence ID" value="OWV33135.1"/>
    <property type="molecule type" value="Genomic_DNA"/>
</dbReference>
<accession>A0A219B457</accession>
<dbReference type="Proteomes" id="UP000198462">
    <property type="component" value="Unassembled WGS sequence"/>
</dbReference>
<keyword evidence="3" id="KW-1185">Reference proteome</keyword>
<evidence type="ECO:0000313" key="2">
    <source>
        <dbReference type="EMBL" id="OWV33135.1"/>
    </source>
</evidence>
<reference evidence="3" key="1">
    <citation type="submission" date="2017-05" db="EMBL/GenBank/DDBJ databases">
        <authorList>
            <person name="Lin X."/>
        </authorList>
    </citation>
    <scope>NUCLEOTIDE SEQUENCE [LARGE SCALE GENOMIC DNA]</scope>
    <source>
        <strain evidence="3">JLT2012</strain>
    </source>
</reference>
<evidence type="ECO:0000256" key="1">
    <source>
        <dbReference type="SAM" id="MobiDB-lite"/>
    </source>
</evidence>
<dbReference type="AlphaFoldDB" id="A0A219B457"/>
<sequence length="140" mass="15022">MRGSSRDPFNSAAVGQPSAPDYGKPVSVRFTDEERAELERKAGDLTLSAYIRYRCIGDAAPAHRTRGKRPVKDHEALARVLGALGRSQLSNNLNQLARAANSGTLGLPHETQAAIEDASNDIAFIREALIEALGLRDSGP</sequence>
<gene>
    <name evidence="2" type="ORF">B5C34_06420</name>
</gene>
<dbReference type="Pfam" id="PF21983">
    <property type="entry name" value="NikA-like"/>
    <property type="match status" value="1"/>
</dbReference>
<feature type="region of interest" description="Disordered" evidence="1">
    <location>
        <begin position="1"/>
        <end position="26"/>
    </location>
</feature>
<organism evidence="2 3">
    <name type="scientific">Pacificimonas flava</name>
    <dbReference type="NCBI Taxonomy" id="1234595"/>
    <lineage>
        <taxon>Bacteria</taxon>
        <taxon>Pseudomonadati</taxon>
        <taxon>Pseudomonadota</taxon>
        <taxon>Alphaproteobacteria</taxon>
        <taxon>Sphingomonadales</taxon>
        <taxon>Sphingosinicellaceae</taxon>
        <taxon>Pacificimonas</taxon>
    </lineage>
</organism>
<evidence type="ECO:0000313" key="3">
    <source>
        <dbReference type="Proteomes" id="UP000198462"/>
    </source>
</evidence>
<comment type="caution">
    <text evidence="2">The sequence shown here is derived from an EMBL/GenBank/DDBJ whole genome shotgun (WGS) entry which is preliminary data.</text>
</comment>
<protein>
    <submittedName>
        <fullName evidence="2">Uncharacterized protein</fullName>
    </submittedName>
</protein>
<dbReference type="InterPro" id="IPR053842">
    <property type="entry name" value="NikA-like"/>
</dbReference>